<evidence type="ECO:0000256" key="1">
    <source>
        <dbReference type="SAM" id="MobiDB-lite"/>
    </source>
</evidence>
<evidence type="ECO:0000313" key="3">
    <source>
        <dbReference type="Proteomes" id="UP001153269"/>
    </source>
</evidence>
<protein>
    <submittedName>
        <fullName evidence="2">Uncharacterized protein</fullName>
    </submittedName>
</protein>
<accession>A0A9N7VJT6</accession>
<dbReference type="Proteomes" id="UP001153269">
    <property type="component" value="Unassembled WGS sequence"/>
</dbReference>
<keyword evidence="3" id="KW-1185">Reference proteome</keyword>
<comment type="caution">
    <text evidence="2">The sequence shown here is derived from an EMBL/GenBank/DDBJ whole genome shotgun (WGS) entry which is preliminary data.</text>
</comment>
<feature type="region of interest" description="Disordered" evidence="1">
    <location>
        <begin position="100"/>
        <end position="139"/>
    </location>
</feature>
<reference evidence="2" key="1">
    <citation type="submission" date="2020-03" db="EMBL/GenBank/DDBJ databases">
        <authorList>
            <person name="Weist P."/>
        </authorList>
    </citation>
    <scope>NUCLEOTIDE SEQUENCE</scope>
</reference>
<feature type="region of interest" description="Disordered" evidence="1">
    <location>
        <begin position="28"/>
        <end position="48"/>
    </location>
</feature>
<proteinExistence type="predicted"/>
<evidence type="ECO:0000313" key="2">
    <source>
        <dbReference type="EMBL" id="CAB1450518.1"/>
    </source>
</evidence>
<feature type="compositionally biased region" description="Polar residues" evidence="1">
    <location>
        <begin position="127"/>
        <end position="139"/>
    </location>
</feature>
<name>A0A9N7VJT6_PLEPL</name>
<gene>
    <name evidence="2" type="ORF">PLEPLA_LOCUS38210</name>
</gene>
<feature type="region of interest" description="Disordered" evidence="1">
    <location>
        <begin position="152"/>
        <end position="196"/>
    </location>
</feature>
<dbReference type="EMBL" id="CADEAL010004057">
    <property type="protein sequence ID" value="CAB1450518.1"/>
    <property type="molecule type" value="Genomic_DNA"/>
</dbReference>
<organism evidence="2 3">
    <name type="scientific">Pleuronectes platessa</name>
    <name type="common">European plaice</name>
    <dbReference type="NCBI Taxonomy" id="8262"/>
    <lineage>
        <taxon>Eukaryota</taxon>
        <taxon>Metazoa</taxon>
        <taxon>Chordata</taxon>
        <taxon>Craniata</taxon>
        <taxon>Vertebrata</taxon>
        <taxon>Euteleostomi</taxon>
        <taxon>Actinopterygii</taxon>
        <taxon>Neopterygii</taxon>
        <taxon>Teleostei</taxon>
        <taxon>Neoteleostei</taxon>
        <taxon>Acanthomorphata</taxon>
        <taxon>Carangaria</taxon>
        <taxon>Pleuronectiformes</taxon>
        <taxon>Pleuronectoidei</taxon>
        <taxon>Pleuronectidae</taxon>
        <taxon>Pleuronectes</taxon>
    </lineage>
</organism>
<sequence>MWSPGGHLELNTDVTALKLNSLCAENTLNSEGEESEQRQTRRKLPVETHNNNAALSPTCDQHLQESQKCIKILKRLHHVTSPPAALVLFFGVTRPSSRTFPLDDTSEETHHPDYTIQDGAPCINGERYQSSNGRPDVSAASNNCLVLERLGPQTPLSSESSSSSRDSDRCTAFKPGTKDITVSRFNTGAAQRDRQR</sequence>
<dbReference type="AlphaFoldDB" id="A0A9N7VJT6"/>